<dbReference type="InterPro" id="IPR018159">
    <property type="entry name" value="Spectrin/alpha-actinin"/>
</dbReference>
<keyword evidence="3" id="KW-0175">Coiled coil</keyword>
<dbReference type="RefSeq" id="XP_022258337.1">
    <property type="nucleotide sequence ID" value="XM_022402629.1"/>
</dbReference>
<evidence type="ECO:0000313" key="5">
    <source>
        <dbReference type="Proteomes" id="UP000694941"/>
    </source>
</evidence>
<feature type="non-terminal residue" evidence="6">
    <location>
        <position position="2329"/>
    </location>
</feature>
<proteinExistence type="predicted"/>
<accession>A0ABM1TR31</accession>
<feature type="compositionally biased region" description="Low complexity" evidence="4">
    <location>
        <begin position="2303"/>
        <end position="2323"/>
    </location>
</feature>
<feature type="compositionally biased region" description="Basic and acidic residues" evidence="4">
    <location>
        <begin position="879"/>
        <end position="898"/>
    </location>
</feature>
<dbReference type="PANTHER" id="PTHR23169:SF23">
    <property type="entry name" value="SHORT STOP, ISOFORM H"/>
    <property type="match status" value="1"/>
</dbReference>
<feature type="coiled-coil region" evidence="3">
    <location>
        <begin position="1661"/>
        <end position="1705"/>
    </location>
</feature>
<feature type="compositionally biased region" description="Basic and acidic residues" evidence="4">
    <location>
        <begin position="1121"/>
        <end position="1133"/>
    </location>
</feature>
<sequence>MAEAIMLGILDIKTGQYKDFQTGKHMSLQDAISKGLANDDFVNNITKACGIIDIKTGTELTLIQAIEKGLFDPDKGTFLDPKKRKPVTIDEAIQLGILKKDKVQKLFDMKIVKMSKLTITEAVQKRLLDTQTGQFKDPKTNQSMSLNEAFDKEYLEIDASVHSEGGISLAEALDRGMVNEKAGLIVDKESGERFTIDEATRRGIIRCDVREVVNMQSGEIVNVPQSIFQGVINAQSGRYINKATQECLTLQQAYDKQFILRPLTLKDAYELELLDETGKVTNPITKQKLTILDAIAKGILNTEVKSIIHPKSEELLTLPEALKRGVLTSDGQFVDFTGETISLSQAVNKGLITSVCHKMIFDIEGIKNPITDNDISFNTAVSKGFIDLKIGKFKDTTKGETMTLEEATTKRFIQPQVAEMMNQKIGLKDNKGKELTVFQAVIKGLLDPKTGQVRELKTKKPVPLKEAVEKKIITPEGAAVLKSLLNITVTMATVTKTVTRYVTVTSQGKTSDVKITFQDAMRNGLIDEIHGTFKEPNNGEIMPLEEAINRGILGLTSEWPTKSSQEIPKSPTEIHTTRFHRTTIGEFSTLTQNDLLLQKTENTLKDYPSTPKESLKKGSSAVESPRKEIPGLPESKESSGKKSLKSSKKSPTKEIPEPTRQDSSPKKPSSFVKPDEYQLTDEKLQDFKQVIRHNTTDELVYQQPLSIDKPETQSPKEKLSTPAKKETGKGKQPSPIKEKPAKERQPYSSKEEPSMVRKPSPTKEELTRERQPSPTKEEPTKERQPSPIKEEPGKGRKPSPMKEEPTKERQPSPIKEEPGKGRKSSPMKEEPTKERQPSPTKEEPGKERKSSPMKEEPTKERQPSPTKEGLSKGKQPTQTKEEPSNIKKSAPEKEELTKGRQPSPNEEPMLTKEETGKIKKPHPTKEESSVGWKPSPIMEEPGKKHPPPTKGELERKVTSAATELERKTLSPTKEIPTKRKSETERKSLSPNKEIPIKESFQSPTKHEPDRKVTSPVREPESKTSPIKEPLAKGKSLSPIKDEPNKIFTSPVREPERKTSPTKEPLAKERTPSPTKEETDKIFTSSVKERERKSSKKEIPTKGRSPSPTKEEPGKTITFPVREPERKASKKELPLKGTLSSPTKEEPEKIVTSPIKEPDRKISPLKEPLTKERSPSPIKDKPGKRDTLPNREPERETSPTKEPLTTKRRSPSPTTEEPEKIATSPVKEPGRKMSPLKESLTKERSPSPIKDKPGKKVTLPNREPERETSPTKEPLTTKRRSPSPTKEEPEKIATSPVKEPERKISSKKGSSPSPTKEEPEKIATSPIKEPERKFSSKKGRSPSPTKEEPEKIATSPIKEPERKISSKKGRSPSPTKEEPEKILTSNEESIKGKSPLPIKYQPIKKYSSSIIETETKTPSNRKEILLNGRIPSPVKVEPEKNTVSSTRDISVECSKIERFEQKSETSHLVYTNGIKETTMTSLITKNVETFEVPPDGWFLKEAIDQKLFDADTGLFTVPGTDRLVSFEETIRMEIINPKSAIVVEPSSKHTVSLLRSLEKGILDPTGHYIDSKTKKKITMKEAIKKKCVILEERINVVQVTQQRTKMIHITQMDGQSDKVTVISEEGLDKPVLTQWEPEILSDTSGFLKTAVEEKYKLSGDNILKLLRWIEEVEERLANLEQVQENITELQKQAARARDIKDDLDDHQRPVTTCLDKVRQIVEQGGEVLSKDEVEQLQKDSYELKKRYDKTCEESEKLLRHLFSTQEQLEKFNMELLTFREWLNEAERKLEEQEKNLSKVDNAKETFKAFTNDVIAHQADLRFITMIAQKFVNESKEYLKILNNFRTNLPQRRAYIEPKENEVKALVNRVGTTYHNLLNRVNHLNEKFSRVIEKQQYYSECLEKVTVWLQDMKKTSRMLLDEPIAADPGVMQDQLDKIKKISLDIVGQSQFIENAKQSGKALLNFLEGTEVSIIEETLKTLEDEYYTLSNETSEKCNELQTTLVQSQDIQDGLDRLIKWLDEAESTFRAQNKAISLFRERLDEQLREYKVLQTDIDTQKPSINAVTDSAKNFTDSSNQRLAKKVETKVKDINTRFDKLCEKSSKRGELIDEVVTMLTTYDVMIVQFEEWIQGIIETIESRELMQLGIEEYYSRIEEVMNMRNVKKEDFEEVIKIGKTLVSKKDVTDTTPIKDKIKYLEQQWKDLGDKLVDKQQAGKNRAQQLSAYETLRIKILEWLINIENRVEKLDVVAIDKDVLQRQATEVKLLIKEHTDYGTTIDKVNDLGNSYDAILHGNQGDSQFRRSGSPTKKTSSSPVVAPSSPIKKSPTSEYT</sequence>
<dbReference type="Gene3D" id="3.90.1290.10">
    <property type="entry name" value="Plakin repeat"/>
    <property type="match status" value="5"/>
</dbReference>
<dbReference type="SUPFAM" id="SSF75399">
    <property type="entry name" value="Plakin repeat"/>
    <property type="match status" value="5"/>
</dbReference>
<dbReference type="SUPFAM" id="SSF46966">
    <property type="entry name" value="Spectrin repeat"/>
    <property type="match status" value="5"/>
</dbReference>
<feature type="compositionally biased region" description="Basic and acidic residues" evidence="4">
    <location>
        <begin position="951"/>
        <end position="968"/>
    </location>
</feature>
<evidence type="ECO:0000256" key="4">
    <source>
        <dbReference type="SAM" id="MobiDB-lite"/>
    </source>
</evidence>
<gene>
    <name evidence="6" type="primary">LOC106474308</name>
</gene>
<evidence type="ECO:0000313" key="6">
    <source>
        <dbReference type="RefSeq" id="XP_022258337.1"/>
    </source>
</evidence>
<dbReference type="InterPro" id="IPR043197">
    <property type="entry name" value="Plakin"/>
</dbReference>
<evidence type="ECO:0000256" key="3">
    <source>
        <dbReference type="SAM" id="Coils"/>
    </source>
</evidence>
<dbReference type="PANTHER" id="PTHR23169">
    <property type="entry name" value="ENVOPLAKIN"/>
    <property type="match status" value="1"/>
</dbReference>
<feature type="compositionally biased region" description="Basic and acidic residues" evidence="4">
    <location>
        <begin position="624"/>
        <end position="640"/>
    </location>
</feature>
<dbReference type="Gene3D" id="1.20.58.60">
    <property type="match status" value="4"/>
</dbReference>
<dbReference type="Pfam" id="PF00435">
    <property type="entry name" value="Spectrin"/>
    <property type="match status" value="1"/>
</dbReference>
<feature type="compositionally biased region" description="Basic and acidic residues" evidence="4">
    <location>
        <begin position="975"/>
        <end position="987"/>
    </location>
</feature>
<keyword evidence="5" id="KW-1185">Reference proteome</keyword>
<dbReference type="InterPro" id="IPR035915">
    <property type="entry name" value="Plakin_repeat_sf"/>
</dbReference>
<evidence type="ECO:0000256" key="1">
    <source>
        <dbReference type="ARBA" id="ARBA00022553"/>
    </source>
</evidence>
<feature type="compositionally biased region" description="Basic and acidic residues" evidence="4">
    <location>
        <begin position="1155"/>
        <end position="1198"/>
    </location>
</feature>
<evidence type="ECO:0000256" key="2">
    <source>
        <dbReference type="ARBA" id="ARBA00022737"/>
    </source>
</evidence>
<dbReference type="InterPro" id="IPR002017">
    <property type="entry name" value="Spectrin_repeat"/>
</dbReference>
<feature type="compositionally biased region" description="Basic and acidic residues" evidence="4">
    <location>
        <begin position="736"/>
        <end position="862"/>
    </location>
</feature>
<dbReference type="InterPro" id="IPR001101">
    <property type="entry name" value="Plectin_repeat"/>
</dbReference>
<dbReference type="Proteomes" id="UP000694941">
    <property type="component" value="Unplaced"/>
</dbReference>
<feature type="compositionally biased region" description="Polar residues" evidence="4">
    <location>
        <begin position="2293"/>
        <end position="2302"/>
    </location>
</feature>
<feature type="region of interest" description="Disordered" evidence="4">
    <location>
        <begin position="603"/>
        <end position="681"/>
    </location>
</feature>
<feature type="compositionally biased region" description="Basic and acidic residues" evidence="4">
    <location>
        <begin position="1052"/>
        <end position="1100"/>
    </location>
</feature>
<feature type="compositionally biased region" description="Basic and acidic residues" evidence="4">
    <location>
        <begin position="708"/>
        <end position="729"/>
    </location>
</feature>
<organism evidence="5 6">
    <name type="scientific">Limulus polyphemus</name>
    <name type="common">Atlantic horseshoe crab</name>
    <dbReference type="NCBI Taxonomy" id="6850"/>
    <lineage>
        <taxon>Eukaryota</taxon>
        <taxon>Metazoa</taxon>
        <taxon>Ecdysozoa</taxon>
        <taxon>Arthropoda</taxon>
        <taxon>Chelicerata</taxon>
        <taxon>Merostomata</taxon>
        <taxon>Xiphosura</taxon>
        <taxon>Limulidae</taxon>
        <taxon>Limulus</taxon>
    </lineage>
</organism>
<feature type="region of interest" description="Disordered" evidence="4">
    <location>
        <begin position="2291"/>
        <end position="2329"/>
    </location>
</feature>
<feature type="compositionally biased region" description="Basic and acidic residues" evidence="4">
    <location>
        <begin position="909"/>
        <end position="928"/>
    </location>
</feature>
<dbReference type="GeneID" id="106474308"/>
<feature type="compositionally biased region" description="Basic and acidic residues" evidence="4">
    <location>
        <begin position="1004"/>
        <end position="1021"/>
    </location>
</feature>
<feature type="compositionally biased region" description="Basic and acidic residues" evidence="4">
    <location>
        <begin position="651"/>
        <end position="665"/>
    </location>
</feature>
<feature type="region of interest" description="Disordered" evidence="4">
    <location>
        <begin position="698"/>
        <end position="1394"/>
    </location>
</feature>
<protein>
    <submittedName>
        <fullName evidence="6">Titin homolog</fullName>
    </submittedName>
</protein>
<reference evidence="6" key="1">
    <citation type="submission" date="2025-08" db="UniProtKB">
        <authorList>
            <consortium name="RefSeq"/>
        </authorList>
    </citation>
    <scope>IDENTIFICATION</scope>
    <source>
        <tissue evidence="6">Muscle</tissue>
    </source>
</reference>
<keyword evidence="2" id="KW-0677">Repeat</keyword>
<name>A0ABM1TR31_LIMPO</name>
<feature type="compositionally biased region" description="Basic and acidic residues" evidence="4">
    <location>
        <begin position="1238"/>
        <end position="1253"/>
    </location>
</feature>
<keyword evidence="1" id="KW-0597">Phosphoprotein</keyword>
<dbReference type="SMART" id="SM00150">
    <property type="entry name" value="SPEC"/>
    <property type="match status" value="5"/>
</dbReference>
<dbReference type="CDD" id="cd00176">
    <property type="entry name" value="SPEC"/>
    <property type="match status" value="3"/>
</dbReference>
<dbReference type="SMART" id="SM00250">
    <property type="entry name" value="PLEC"/>
    <property type="match status" value="11"/>
</dbReference>
<feature type="coiled-coil region" evidence="3">
    <location>
        <begin position="1774"/>
        <end position="1801"/>
    </location>
</feature>